<keyword evidence="4" id="KW-0862">Zinc</keyword>
<evidence type="ECO:0000313" key="10">
    <source>
        <dbReference type="Proteomes" id="UP000026962"/>
    </source>
</evidence>
<dbReference type="PRINTS" id="PR01544">
    <property type="entry name" value="ARATH130DUF"/>
</dbReference>
<evidence type="ECO:0000313" key="9">
    <source>
        <dbReference type="EnsemblPlants" id="OPUNC11G17270.1"/>
    </source>
</evidence>
<evidence type="ECO:0000256" key="5">
    <source>
        <dbReference type="ARBA" id="ARBA00023054"/>
    </source>
</evidence>
<evidence type="ECO:0000256" key="7">
    <source>
        <dbReference type="SAM" id="MobiDB-lite"/>
    </source>
</evidence>
<dbReference type="GO" id="GO:0010492">
    <property type="term" value="P:maintenance of shoot apical meristem identity"/>
    <property type="evidence" value="ECO:0007669"/>
    <property type="project" value="TreeGrafter"/>
</dbReference>
<feature type="region of interest" description="Disordered" evidence="7">
    <location>
        <begin position="1"/>
        <end position="20"/>
    </location>
</feature>
<dbReference type="GO" id="GO:0010071">
    <property type="term" value="P:root meristem specification"/>
    <property type="evidence" value="ECO:0007669"/>
    <property type="project" value="TreeGrafter"/>
</dbReference>
<evidence type="ECO:0000256" key="6">
    <source>
        <dbReference type="ARBA" id="ARBA00023242"/>
    </source>
</evidence>
<dbReference type="GO" id="GO:0010468">
    <property type="term" value="P:regulation of gene expression"/>
    <property type="evidence" value="ECO:0007669"/>
    <property type="project" value="TreeGrafter"/>
</dbReference>
<evidence type="ECO:0000256" key="4">
    <source>
        <dbReference type="ARBA" id="ARBA00022833"/>
    </source>
</evidence>
<dbReference type="Proteomes" id="UP000026962">
    <property type="component" value="Chromosome 11"/>
</dbReference>
<dbReference type="PANTHER" id="PTHR21736:SF37">
    <property type="entry name" value="PROTEIN OBERON 2"/>
    <property type="match status" value="1"/>
</dbReference>
<dbReference type="InterPro" id="IPR001965">
    <property type="entry name" value="Znf_PHD"/>
</dbReference>
<name>A0A0E0MHH9_ORYPU</name>
<feature type="domain" description="Zinc finger PHD-type" evidence="8">
    <location>
        <begin position="236"/>
        <end position="296"/>
    </location>
</feature>
<dbReference type="InterPro" id="IPR047578">
    <property type="entry name" value="OBE1-like_PHD"/>
</dbReference>
<accession>A0A0E0MHH9</accession>
<evidence type="ECO:0000256" key="3">
    <source>
        <dbReference type="ARBA" id="ARBA00022771"/>
    </source>
</evidence>
<dbReference type="AlphaFoldDB" id="A0A0E0MHH9"/>
<dbReference type="STRING" id="4537.A0A0E0MHH9"/>
<feature type="region of interest" description="Disordered" evidence="7">
    <location>
        <begin position="528"/>
        <end position="547"/>
    </location>
</feature>
<dbReference type="InterPro" id="IPR032881">
    <property type="entry name" value="Oberon-like_PHD"/>
</dbReference>
<keyword evidence="10" id="KW-1185">Reference proteome</keyword>
<dbReference type="Pfam" id="PF07227">
    <property type="entry name" value="PHD_Oberon"/>
    <property type="match status" value="1"/>
</dbReference>
<keyword evidence="6" id="KW-0539">Nucleus</keyword>
<organism evidence="9">
    <name type="scientific">Oryza punctata</name>
    <name type="common">Red rice</name>
    <dbReference type="NCBI Taxonomy" id="4537"/>
    <lineage>
        <taxon>Eukaryota</taxon>
        <taxon>Viridiplantae</taxon>
        <taxon>Streptophyta</taxon>
        <taxon>Embryophyta</taxon>
        <taxon>Tracheophyta</taxon>
        <taxon>Spermatophyta</taxon>
        <taxon>Magnoliopsida</taxon>
        <taxon>Liliopsida</taxon>
        <taxon>Poales</taxon>
        <taxon>Poaceae</taxon>
        <taxon>BOP clade</taxon>
        <taxon>Oryzoideae</taxon>
        <taxon>Oryzeae</taxon>
        <taxon>Oryzinae</taxon>
        <taxon>Oryza</taxon>
    </lineage>
</organism>
<evidence type="ECO:0000259" key="8">
    <source>
        <dbReference type="SMART" id="SM00249"/>
    </source>
</evidence>
<dbReference type="CDD" id="cd15612">
    <property type="entry name" value="PHD_OBE1_like"/>
    <property type="match status" value="1"/>
</dbReference>
<proteinExistence type="predicted"/>
<dbReference type="InterPro" id="IPR032535">
    <property type="entry name" value="Oberon_CC"/>
</dbReference>
<evidence type="ECO:0000256" key="2">
    <source>
        <dbReference type="ARBA" id="ARBA00022723"/>
    </source>
</evidence>
<protein>
    <recommendedName>
        <fullName evidence="8">Zinc finger PHD-type domain-containing protein</fullName>
    </recommendedName>
</protein>
<keyword evidence="3" id="KW-0863">Zinc-finger</keyword>
<dbReference type="EnsemblPlants" id="OPUNC11G17270.1">
    <property type="protein sequence ID" value="OPUNC11G17270.1"/>
    <property type="gene ID" value="OPUNC11G17270"/>
</dbReference>
<sequence length="593" mass="65997">MSTSSRGNFHRKNPSQNVHPIALQTPLSSALENQEPLLNSEYSGHNSDIQNASSRSQTLPAAALSVAMKIDNEGKEFITTNDASNLELIFHPRIPEDLTVWDVVKGNVAIVASKMNAMTERLLEELKIALRLLMEDGDDQRHVAQFVCLQKYVQIRPDLTPATLLTAHHVQLEIFVALKMKIPAYLHENVSVPRSRLVEIFFNERCKNMSCQSVLPAEECDCDICCCRRGFCNLCMCVICNGFDFDVNTCRWIGCDGCSHWTHTDCAIREEQIKTVITVENGVAHYVTVFFCKACHGTSELLGWVRNVFQHCAKIWGTDALSRELEYVQEVFSVSEDSKGKKLFEKCTDLIERLKIVQAESMSPEVLLQALQEIELDDAPEITENEEQVQQNTDTHETCNNQLSKFVQEAATTNKKARLSVEAITDGEVEKSKAAEQLQLMAPMAAEEVDRVVRLKQAEAEMFHGKAKEAQHEAEQLQLASMAKLAKAERDYTDVYLKQTMLPPPQASSNGVAAPTQNAMVCKILDALSSMPSPPPPPPSSESAAAVSKVHELLREALSMPCSSGCATVDDPLQMMMLNEIYDMVIGMTKTTK</sequence>
<dbReference type="GO" id="GO:0008270">
    <property type="term" value="F:zinc ion binding"/>
    <property type="evidence" value="ECO:0007669"/>
    <property type="project" value="UniProtKB-KW"/>
</dbReference>
<dbReference type="GO" id="GO:0005634">
    <property type="term" value="C:nucleus"/>
    <property type="evidence" value="ECO:0007669"/>
    <property type="project" value="UniProtKB-SubCell"/>
</dbReference>
<reference evidence="9" key="1">
    <citation type="submission" date="2015-04" db="UniProtKB">
        <authorList>
            <consortium name="EnsemblPlants"/>
        </authorList>
    </citation>
    <scope>IDENTIFICATION</scope>
</reference>
<keyword evidence="2" id="KW-0479">Metal-binding</keyword>
<dbReference type="Pfam" id="PF16312">
    <property type="entry name" value="Oberon_cc"/>
    <property type="match status" value="1"/>
</dbReference>
<dbReference type="OMA" id="HETCNNQ"/>
<comment type="subcellular location">
    <subcellularLocation>
        <location evidence="1">Nucleus</location>
    </subcellularLocation>
</comment>
<dbReference type="HOGENOM" id="CLU_476847_0_0_1"/>
<keyword evidence="5" id="KW-0175">Coiled coil</keyword>
<dbReference type="PANTHER" id="PTHR21736">
    <property type="entry name" value="VERNALIZATION-INSENSITIVE PROTEIN 3"/>
    <property type="match status" value="1"/>
</dbReference>
<dbReference type="InterPro" id="IPR004082">
    <property type="entry name" value="OBERON"/>
</dbReference>
<reference evidence="9" key="2">
    <citation type="submission" date="2018-05" db="EMBL/GenBank/DDBJ databases">
        <title>OpunRS2 (Oryza punctata Reference Sequence Version 2).</title>
        <authorList>
            <person name="Zhang J."/>
            <person name="Kudrna D."/>
            <person name="Lee S."/>
            <person name="Talag J."/>
            <person name="Welchert J."/>
            <person name="Wing R.A."/>
        </authorList>
    </citation>
    <scope>NUCLEOTIDE SEQUENCE [LARGE SCALE GENOMIC DNA]</scope>
</reference>
<dbReference type="Gramene" id="OPUNC11G17270.1">
    <property type="protein sequence ID" value="OPUNC11G17270.1"/>
    <property type="gene ID" value="OPUNC11G17270"/>
</dbReference>
<dbReference type="SMART" id="SM00249">
    <property type="entry name" value="PHD"/>
    <property type="match status" value="1"/>
</dbReference>
<dbReference type="GO" id="GO:0010078">
    <property type="term" value="P:maintenance of root meristem identity"/>
    <property type="evidence" value="ECO:0007669"/>
    <property type="project" value="TreeGrafter"/>
</dbReference>
<evidence type="ECO:0000256" key="1">
    <source>
        <dbReference type="ARBA" id="ARBA00004123"/>
    </source>
</evidence>
<dbReference type="eggNOG" id="ENOG502QSQF">
    <property type="taxonomic scope" value="Eukaryota"/>
</dbReference>